<gene>
    <name evidence="2" type="ORF">Dsi01nite_039430</name>
</gene>
<dbReference type="EMBL" id="BONQ01000058">
    <property type="protein sequence ID" value="GIG45902.1"/>
    <property type="molecule type" value="Genomic_DNA"/>
</dbReference>
<keyword evidence="1" id="KW-0812">Transmembrane</keyword>
<keyword evidence="3" id="KW-1185">Reference proteome</keyword>
<dbReference type="AlphaFoldDB" id="A0A919PLQ2"/>
<keyword evidence="1" id="KW-1133">Transmembrane helix</keyword>
<reference evidence="2" key="1">
    <citation type="submission" date="2021-01" db="EMBL/GenBank/DDBJ databases">
        <title>Whole genome shotgun sequence of Dactylosporangium siamense NBRC 106093.</title>
        <authorList>
            <person name="Komaki H."/>
            <person name="Tamura T."/>
        </authorList>
    </citation>
    <scope>NUCLEOTIDE SEQUENCE</scope>
    <source>
        <strain evidence="2">NBRC 106093</strain>
    </source>
</reference>
<comment type="caution">
    <text evidence="2">The sequence shown here is derived from an EMBL/GenBank/DDBJ whole genome shotgun (WGS) entry which is preliminary data.</text>
</comment>
<sequence length="81" mass="8473">MTSSSTTPAAHRVGDRITAQTAAAGLALALRDRNPEVLIVVPWWPVAAITDACLVIALAASLAPAVVPVRRRTADLASTWE</sequence>
<evidence type="ECO:0000256" key="1">
    <source>
        <dbReference type="SAM" id="Phobius"/>
    </source>
</evidence>
<organism evidence="2 3">
    <name type="scientific">Dactylosporangium siamense</name>
    <dbReference type="NCBI Taxonomy" id="685454"/>
    <lineage>
        <taxon>Bacteria</taxon>
        <taxon>Bacillati</taxon>
        <taxon>Actinomycetota</taxon>
        <taxon>Actinomycetes</taxon>
        <taxon>Micromonosporales</taxon>
        <taxon>Micromonosporaceae</taxon>
        <taxon>Dactylosporangium</taxon>
    </lineage>
</organism>
<evidence type="ECO:0000313" key="3">
    <source>
        <dbReference type="Proteomes" id="UP000660611"/>
    </source>
</evidence>
<accession>A0A919PLQ2</accession>
<name>A0A919PLQ2_9ACTN</name>
<evidence type="ECO:0000313" key="2">
    <source>
        <dbReference type="EMBL" id="GIG45902.1"/>
    </source>
</evidence>
<dbReference type="RefSeq" id="WP_203847699.1">
    <property type="nucleotide sequence ID" value="NZ_BAAAVW010000012.1"/>
</dbReference>
<proteinExistence type="predicted"/>
<feature type="transmembrane region" description="Helical" evidence="1">
    <location>
        <begin position="43"/>
        <end position="67"/>
    </location>
</feature>
<dbReference type="Proteomes" id="UP000660611">
    <property type="component" value="Unassembled WGS sequence"/>
</dbReference>
<keyword evidence="1" id="KW-0472">Membrane</keyword>
<protein>
    <submittedName>
        <fullName evidence="2">Uncharacterized protein</fullName>
    </submittedName>
</protein>